<protein>
    <submittedName>
        <fullName evidence="1">Putative carboxylesterase 18</fullName>
    </submittedName>
</protein>
<proteinExistence type="predicted"/>
<feature type="non-terminal residue" evidence="1">
    <location>
        <position position="112"/>
    </location>
</feature>
<accession>A0A1D1ZID1</accession>
<sequence length="112" mass="12035">LSLSLSGAGGRRKEMAETPPALPWKTWLLLFAIDTIVNAARRRDGTLNRCLISLFHLTASPNPRPVSGVATSDHTVDPSRGLWVRLFTPQPPATAVASPPQLPVIVYFHGGG</sequence>
<dbReference type="SUPFAM" id="SSF53474">
    <property type="entry name" value="alpha/beta-Hydrolases"/>
    <property type="match status" value="1"/>
</dbReference>
<evidence type="ECO:0000313" key="1">
    <source>
        <dbReference type="EMBL" id="JAT66599.1"/>
    </source>
</evidence>
<dbReference type="Gene3D" id="3.40.50.1820">
    <property type="entry name" value="alpha/beta hydrolase"/>
    <property type="match status" value="1"/>
</dbReference>
<gene>
    <name evidence="1" type="primary">CXE18_6</name>
    <name evidence="1" type="ORF">g.74647</name>
</gene>
<dbReference type="AlphaFoldDB" id="A0A1D1ZID1"/>
<reference evidence="1" key="1">
    <citation type="submission" date="2015-07" db="EMBL/GenBank/DDBJ databases">
        <title>Transcriptome Assembly of Anthurium amnicola.</title>
        <authorList>
            <person name="Suzuki J."/>
        </authorList>
    </citation>
    <scope>NUCLEOTIDE SEQUENCE</scope>
</reference>
<dbReference type="InterPro" id="IPR029058">
    <property type="entry name" value="AB_hydrolase_fold"/>
</dbReference>
<dbReference type="EMBL" id="GDJX01001337">
    <property type="protein sequence ID" value="JAT66599.1"/>
    <property type="molecule type" value="Transcribed_RNA"/>
</dbReference>
<feature type="non-terminal residue" evidence="1">
    <location>
        <position position="1"/>
    </location>
</feature>
<organism evidence="1">
    <name type="scientific">Anthurium amnicola</name>
    <dbReference type="NCBI Taxonomy" id="1678845"/>
    <lineage>
        <taxon>Eukaryota</taxon>
        <taxon>Viridiplantae</taxon>
        <taxon>Streptophyta</taxon>
        <taxon>Embryophyta</taxon>
        <taxon>Tracheophyta</taxon>
        <taxon>Spermatophyta</taxon>
        <taxon>Magnoliopsida</taxon>
        <taxon>Liliopsida</taxon>
        <taxon>Araceae</taxon>
        <taxon>Pothoideae</taxon>
        <taxon>Potheae</taxon>
        <taxon>Anthurium</taxon>
    </lineage>
</organism>
<name>A0A1D1ZID1_9ARAE</name>